<evidence type="ECO:0000256" key="1">
    <source>
        <dbReference type="SAM" id="MobiDB-lite"/>
    </source>
</evidence>
<protein>
    <submittedName>
        <fullName evidence="2">Uncharacterized protein</fullName>
    </submittedName>
</protein>
<dbReference type="EMBL" id="CAUYUJ010005413">
    <property type="protein sequence ID" value="CAK0813561.1"/>
    <property type="molecule type" value="Genomic_DNA"/>
</dbReference>
<organism evidence="2 3">
    <name type="scientific">Prorocentrum cordatum</name>
    <dbReference type="NCBI Taxonomy" id="2364126"/>
    <lineage>
        <taxon>Eukaryota</taxon>
        <taxon>Sar</taxon>
        <taxon>Alveolata</taxon>
        <taxon>Dinophyceae</taxon>
        <taxon>Prorocentrales</taxon>
        <taxon>Prorocentraceae</taxon>
        <taxon>Prorocentrum</taxon>
    </lineage>
</organism>
<feature type="region of interest" description="Disordered" evidence="1">
    <location>
        <begin position="1"/>
        <end position="143"/>
    </location>
</feature>
<proteinExistence type="predicted"/>
<keyword evidence="3" id="KW-1185">Reference proteome</keyword>
<evidence type="ECO:0000313" key="3">
    <source>
        <dbReference type="Proteomes" id="UP001189429"/>
    </source>
</evidence>
<feature type="compositionally biased region" description="Acidic residues" evidence="1">
    <location>
        <begin position="81"/>
        <end position="100"/>
    </location>
</feature>
<comment type="caution">
    <text evidence="2">The sequence shown here is derived from an EMBL/GenBank/DDBJ whole genome shotgun (WGS) entry which is preliminary data.</text>
</comment>
<accession>A0ABN9R459</accession>
<sequence>MPRHRSAVGRPPGQNGQTPGLDKQQYLTHSAPPEGLTRQDSGTRLARYTPGGIAPTRSNNKKDRAGVHGFPQGRRQPEEERKEEEEEEEEEEEKEEEDGDGSPKLFGGTHQAGCGLLAGPTGKQGRRGGPPAARTAVPWNLAA</sequence>
<reference evidence="2" key="1">
    <citation type="submission" date="2023-10" db="EMBL/GenBank/DDBJ databases">
        <authorList>
            <person name="Chen Y."/>
            <person name="Shah S."/>
            <person name="Dougan E. K."/>
            <person name="Thang M."/>
            <person name="Chan C."/>
        </authorList>
    </citation>
    <scope>NUCLEOTIDE SEQUENCE [LARGE SCALE GENOMIC DNA]</scope>
</reference>
<dbReference type="Proteomes" id="UP001189429">
    <property type="component" value="Unassembled WGS sequence"/>
</dbReference>
<gene>
    <name evidence="2" type="ORF">PCOR1329_LOCUS17438</name>
</gene>
<evidence type="ECO:0000313" key="2">
    <source>
        <dbReference type="EMBL" id="CAK0813561.1"/>
    </source>
</evidence>
<name>A0ABN9R459_9DINO</name>